<dbReference type="SMART" id="SM00028">
    <property type="entry name" value="TPR"/>
    <property type="match status" value="3"/>
</dbReference>
<dbReference type="PATRIC" id="fig|1095749.3.peg.2090"/>
<proteinExistence type="predicted"/>
<dbReference type="InterPro" id="IPR044244">
    <property type="entry name" value="TTC27/Emw1"/>
</dbReference>
<evidence type="ECO:0000313" key="5">
    <source>
        <dbReference type="EMBL" id="EIJ67384.1"/>
    </source>
</evidence>
<feature type="chain" id="PRO_5003669508" evidence="4">
    <location>
        <begin position="28"/>
        <end position="183"/>
    </location>
</feature>
<dbReference type="InterPro" id="IPR011990">
    <property type="entry name" value="TPR-like_helical_dom_sf"/>
</dbReference>
<dbReference type="eggNOG" id="COG3063">
    <property type="taxonomic scope" value="Bacteria"/>
</dbReference>
<keyword evidence="2 3" id="KW-0802">TPR repeat</keyword>
<evidence type="ECO:0000256" key="1">
    <source>
        <dbReference type="ARBA" id="ARBA00022737"/>
    </source>
</evidence>
<dbReference type="Gene3D" id="1.25.40.10">
    <property type="entry name" value="Tetratricopeptide repeat domain"/>
    <property type="match status" value="1"/>
</dbReference>
<evidence type="ECO:0000256" key="2">
    <source>
        <dbReference type="ARBA" id="ARBA00022803"/>
    </source>
</evidence>
<dbReference type="SUPFAM" id="SSF48452">
    <property type="entry name" value="TPR-like"/>
    <property type="match status" value="1"/>
</dbReference>
<feature type="repeat" description="TPR" evidence="3">
    <location>
        <begin position="37"/>
        <end position="70"/>
    </location>
</feature>
<organism evidence="5 6">
    <name type="scientific">Pasteurella bettyae CCUG 2042</name>
    <dbReference type="NCBI Taxonomy" id="1095749"/>
    <lineage>
        <taxon>Bacteria</taxon>
        <taxon>Pseudomonadati</taxon>
        <taxon>Pseudomonadota</taxon>
        <taxon>Gammaproteobacteria</taxon>
        <taxon>Pasteurellales</taxon>
        <taxon>Pasteurellaceae</taxon>
        <taxon>Pasteurella</taxon>
    </lineage>
</organism>
<dbReference type="PROSITE" id="PS50005">
    <property type="entry name" value="TPR"/>
    <property type="match status" value="2"/>
</dbReference>
<dbReference type="PANTHER" id="PTHR16193:SF0">
    <property type="entry name" value="TETRATRICOPEPTIDE REPEAT PROTEIN 27"/>
    <property type="match status" value="1"/>
</dbReference>
<keyword evidence="4" id="KW-0732">Signal</keyword>
<reference evidence="5 6" key="1">
    <citation type="submission" date="2012-03" db="EMBL/GenBank/DDBJ databases">
        <authorList>
            <person name="Harkins D.M."/>
            <person name="Madupu R."/>
            <person name="Durkin A.S."/>
            <person name="Torralba M."/>
            <person name="Methe B."/>
            <person name="Sutton G.G."/>
            <person name="Nelson K.E."/>
        </authorList>
    </citation>
    <scope>NUCLEOTIDE SEQUENCE [LARGE SCALE GENOMIC DNA]</scope>
    <source>
        <strain evidence="5 6">CCUG 2042</strain>
    </source>
</reference>
<keyword evidence="6" id="KW-1185">Reference proteome</keyword>
<sequence>MLYKIFQIATALFALFLAACSSTPKLSSEQLAKQQAAKARIELGLAYLNQQNPSLAKQNFDKALEHAPQYYLVYSALAYFYQQQGNIQQTKQHYQKALDIDNQQGDVHNNYGAFLCTQGEYSAAYQQFEQALASPNYYHQADSYENIALCSISAKNTALFEHAISQLEKLDSARSNQLKHLLK</sequence>
<dbReference type="EMBL" id="AJSX01000047">
    <property type="protein sequence ID" value="EIJ67384.1"/>
    <property type="molecule type" value="Genomic_DNA"/>
</dbReference>
<name>I3D6P1_9PAST</name>
<dbReference type="RefSeq" id="WP_005761876.1">
    <property type="nucleotide sequence ID" value="NZ_AJSX01000047.1"/>
</dbReference>
<dbReference type="PANTHER" id="PTHR16193">
    <property type="entry name" value="TETRATRICOPEPTIDE REPEAT PROTEIN 27"/>
    <property type="match status" value="1"/>
</dbReference>
<evidence type="ECO:0000256" key="4">
    <source>
        <dbReference type="SAM" id="SignalP"/>
    </source>
</evidence>
<dbReference type="NCBIfam" id="TIGR02521">
    <property type="entry name" value="type_IV_pilW"/>
    <property type="match status" value="1"/>
</dbReference>
<dbReference type="Pfam" id="PF13181">
    <property type="entry name" value="TPR_8"/>
    <property type="match status" value="2"/>
</dbReference>
<dbReference type="Proteomes" id="UP000006457">
    <property type="component" value="Unassembled WGS sequence"/>
</dbReference>
<gene>
    <name evidence="5" type="ORF">HMPREF1052_0758</name>
</gene>
<keyword evidence="1" id="KW-0677">Repeat</keyword>
<evidence type="ECO:0000313" key="6">
    <source>
        <dbReference type="Proteomes" id="UP000006457"/>
    </source>
</evidence>
<feature type="signal peptide" evidence="4">
    <location>
        <begin position="1"/>
        <end position="27"/>
    </location>
</feature>
<comment type="caution">
    <text evidence="5">The sequence shown here is derived from an EMBL/GenBank/DDBJ whole genome shotgun (WGS) entry which is preliminary data.</text>
</comment>
<feature type="repeat" description="TPR" evidence="3">
    <location>
        <begin position="71"/>
        <end position="104"/>
    </location>
</feature>
<evidence type="ECO:0000256" key="3">
    <source>
        <dbReference type="PROSITE-ProRule" id="PRU00339"/>
    </source>
</evidence>
<dbReference type="InterPro" id="IPR019734">
    <property type="entry name" value="TPR_rpt"/>
</dbReference>
<dbReference type="InterPro" id="IPR013360">
    <property type="entry name" value="Pilus_4_PilW"/>
</dbReference>
<protein>
    <submittedName>
        <fullName evidence="5">Putative type IV pilus biogenesis/stability protein PilW</fullName>
    </submittedName>
</protein>
<accession>I3D6P1</accession>
<dbReference type="PROSITE" id="PS51257">
    <property type="entry name" value="PROKAR_LIPOPROTEIN"/>
    <property type="match status" value="1"/>
</dbReference>
<dbReference type="AlphaFoldDB" id="I3D6P1"/>